<feature type="domain" description="HTH iclR-type" evidence="4">
    <location>
        <begin position="9"/>
        <end position="71"/>
    </location>
</feature>
<keyword evidence="1" id="KW-0805">Transcription regulation</keyword>
<evidence type="ECO:0000259" key="4">
    <source>
        <dbReference type="PROSITE" id="PS51077"/>
    </source>
</evidence>
<dbReference type="InterPro" id="IPR005471">
    <property type="entry name" value="Tscrpt_reg_IclR_N"/>
</dbReference>
<evidence type="ECO:0000313" key="6">
    <source>
        <dbReference type="EMBL" id="MEB3101002.1"/>
    </source>
</evidence>
<dbReference type="SUPFAM" id="SSF46785">
    <property type="entry name" value="Winged helix' DNA-binding domain"/>
    <property type="match status" value="1"/>
</dbReference>
<gene>
    <name evidence="6" type="ORF">VF724_04930</name>
</gene>
<reference evidence="6" key="1">
    <citation type="submission" date="2023-12" db="EMBL/GenBank/DDBJ databases">
        <title>Fervidustalea candida gen. nov., sp. nov., a novel member of the family Paenibacillaceae isolated from a geothermal area.</title>
        <authorList>
            <person name="Li W.-J."/>
            <person name="Jiao J.-Y."/>
            <person name="Chen Y."/>
        </authorList>
    </citation>
    <scope>NUCLEOTIDE SEQUENCE</scope>
    <source>
        <strain evidence="6">SYSU GA230002</strain>
    </source>
</reference>
<dbReference type="PANTHER" id="PTHR30136:SF35">
    <property type="entry name" value="HTH-TYPE TRANSCRIPTIONAL REGULATOR RV1719"/>
    <property type="match status" value="1"/>
</dbReference>
<evidence type="ECO:0000313" key="7">
    <source>
        <dbReference type="Proteomes" id="UP001310386"/>
    </source>
</evidence>
<dbReference type="Proteomes" id="UP001310386">
    <property type="component" value="Unassembled WGS sequence"/>
</dbReference>
<proteinExistence type="predicted"/>
<keyword evidence="7" id="KW-1185">Reference proteome</keyword>
<keyword evidence="2" id="KW-0238">DNA-binding</keyword>
<dbReference type="Gene3D" id="1.10.10.10">
    <property type="entry name" value="Winged helix-like DNA-binding domain superfamily/Winged helix DNA-binding domain"/>
    <property type="match status" value="1"/>
</dbReference>
<feature type="domain" description="IclR-ED" evidence="5">
    <location>
        <begin position="72"/>
        <end position="256"/>
    </location>
</feature>
<dbReference type="PROSITE" id="PS51077">
    <property type="entry name" value="HTH_ICLR"/>
    <property type="match status" value="1"/>
</dbReference>
<dbReference type="SUPFAM" id="SSF55781">
    <property type="entry name" value="GAF domain-like"/>
    <property type="match status" value="1"/>
</dbReference>
<keyword evidence="3" id="KW-0804">Transcription</keyword>
<dbReference type="EMBL" id="JAYJLD010000005">
    <property type="protein sequence ID" value="MEB3101002.1"/>
    <property type="molecule type" value="Genomic_DNA"/>
</dbReference>
<dbReference type="Pfam" id="PF01614">
    <property type="entry name" value="IclR_C"/>
    <property type="match status" value="1"/>
</dbReference>
<dbReference type="Pfam" id="PF09339">
    <property type="entry name" value="HTH_IclR"/>
    <property type="match status" value="1"/>
</dbReference>
<evidence type="ECO:0000259" key="5">
    <source>
        <dbReference type="PROSITE" id="PS51078"/>
    </source>
</evidence>
<dbReference type="InterPro" id="IPR029016">
    <property type="entry name" value="GAF-like_dom_sf"/>
</dbReference>
<dbReference type="PANTHER" id="PTHR30136">
    <property type="entry name" value="HELIX-TURN-HELIX TRANSCRIPTIONAL REGULATOR, ICLR FAMILY"/>
    <property type="match status" value="1"/>
</dbReference>
<sequence length="257" mass="28099">MTEQTRQNPSSLNTALRLLKAFTAEEPEFSIDDLAQKMGIGRSTTHRLLGTLASEGFIARDPHSKKYRLGASILASGNVIVSGLHIHRTALPVLEDLMQKSGESAHLGILSGKEVVYLHRGDSPYPVPLRSHLGKRNPAHCTSTGQVLLAYQTPAVIDSIIESGLTPFTEHTITDPEQFREKLHAIRKQGYSVSIEEFHAGVTSVAAPILRPKGKGPPLASVTLAGPVQRIHAHTLPKLIRYLLNASHEISRRLSER</sequence>
<dbReference type="RefSeq" id="WP_371753118.1">
    <property type="nucleotide sequence ID" value="NZ_JAYJLD010000005.1"/>
</dbReference>
<dbReference type="InterPro" id="IPR050707">
    <property type="entry name" value="HTH_MetabolicPath_Reg"/>
</dbReference>
<organism evidence="6 7">
    <name type="scientific">Ferviditalea candida</name>
    <dbReference type="NCBI Taxonomy" id="3108399"/>
    <lineage>
        <taxon>Bacteria</taxon>
        <taxon>Bacillati</taxon>
        <taxon>Bacillota</taxon>
        <taxon>Bacilli</taxon>
        <taxon>Bacillales</taxon>
        <taxon>Paenibacillaceae</taxon>
        <taxon>Ferviditalea</taxon>
    </lineage>
</organism>
<accession>A0ABU5ZFK4</accession>
<dbReference type="Gene3D" id="3.30.450.40">
    <property type="match status" value="1"/>
</dbReference>
<dbReference type="SMART" id="SM00346">
    <property type="entry name" value="HTH_ICLR"/>
    <property type="match status" value="1"/>
</dbReference>
<protein>
    <submittedName>
        <fullName evidence="6">IclR family transcriptional regulator</fullName>
    </submittedName>
</protein>
<evidence type="ECO:0000256" key="2">
    <source>
        <dbReference type="ARBA" id="ARBA00023125"/>
    </source>
</evidence>
<dbReference type="InterPro" id="IPR036388">
    <property type="entry name" value="WH-like_DNA-bd_sf"/>
</dbReference>
<evidence type="ECO:0000256" key="1">
    <source>
        <dbReference type="ARBA" id="ARBA00023015"/>
    </source>
</evidence>
<name>A0ABU5ZFK4_9BACL</name>
<comment type="caution">
    <text evidence="6">The sequence shown here is derived from an EMBL/GenBank/DDBJ whole genome shotgun (WGS) entry which is preliminary data.</text>
</comment>
<evidence type="ECO:0000256" key="3">
    <source>
        <dbReference type="ARBA" id="ARBA00023163"/>
    </source>
</evidence>
<dbReference type="InterPro" id="IPR036390">
    <property type="entry name" value="WH_DNA-bd_sf"/>
</dbReference>
<dbReference type="PROSITE" id="PS51078">
    <property type="entry name" value="ICLR_ED"/>
    <property type="match status" value="1"/>
</dbReference>
<dbReference type="InterPro" id="IPR014757">
    <property type="entry name" value="Tscrpt_reg_IclR_C"/>
</dbReference>